<evidence type="ECO:0000256" key="6">
    <source>
        <dbReference type="ARBA" id="ARBA00022846"/>
    </source>
</evidence>
<keyword evidence="5" id="KW-0963">Cytoplasm</keyword>
<keyword evidence="7" id="KW-0969">Cilium</keyword>
<comment type="caution">
    <text evidence="11">The sequence shown here is derived from an EMBL/GenBank/DDBJ whole genome shotgun (WGS) entry which is preliminary data.</text>
</comment>
<evidence type="ECO:0000256" key="5">
    <source>
        <dbReference type="ARBA" id="ARBA00022490"/>
    </source>
</evidence>
<protein>
    <recommendedName>
        <fullName evidence="4">Dynein regulatory complex protein 10</fullName>
    </recommendedName>
</protein>
<comment type="similarity">
    <text evidence="3">Belongs to the DRC10 family.</text>
</comment>
<feature type="non-terminal residue" evidence="11">
    <location>
        <position position="385"/>
    </location>
</feature>
<comment type="function">
    <text evidence="1">Component of the nexin-dynein regulatory complex (N-DRC), a key regulator of ciliary/flagellar motility which maintains the alignment and integrity of the distal axoneme and regulates microtubule sliding in motile axonemes.</text>
</comment>
<comment type="subcellular location">
    <subcellularLocation>
        <location evidence="2">Cytoplasm</location>
        <location evidence="2">Cytoskeleton</location>
        <location evidence="2">Flagellum axoneme</location>
    </subcellularLocation>
</comment>
<keyword evidence="12" id="KW-1185">Reference proteome</keyword>
<name>A0ABN7P0C4_TIMPD</name>
<dbReference type="PANTHER" id="PTHR31598:SF1">
    <property type="entry name" value="DYNEIN REGULATORY COMPLEX PROTEIN 10"/>
    <property type="match status" value="1"/>
</dbReference>
<evidence type="ECO:0000256" key="8">
    <source>
        <dbReference type="ARBA" id="ARBA00023212"/>
    </source>
</evidence>
<gene>
    <name evidence="11" type="ORF">TPAB3V08_LOCUS7494</name>
</gene>
<dbReference type="EMBL" id="CAJPIN010012686">
    <property type="protein sequence ID" value="CAG2060538.1"/>
    <property type="molecule type" value="Genomic_DNA"/>
</dbReference>
<evidence type="ECO:0000313" key="12">
    <source>
        <dbReference type="Proteomes" id="UP001153148"/>
    </source>
</evidence>
<evidence type="ECO:0000256" key="1">
    <source>
        <dbReference type="ARBA" id="ARBA00003029"/>
    </source>
</evidence>
<evidence type="ECO:0000256" key="7">
    <source>
        <dbReference type="ARBA" id="ARBA00023069"/>
    </source>
</evidence>
<reference evidence="11" key="1">
    <citation type="submission" date="2021-03" db="EMBL/GenBank/DDBJ databases">
        <authorList>
            <person name="Tran Van P."/>
        </authorList>
    </citation>
    <scope>NUCLEOTIDE SEQUENCE</scope>
</reference>
<evidence type="ECO:0000256" key="4">
    <source>
        <dbReference type="ARBA" id="ARBA00021752"/>
    </source>
</evidence>
<evidence type="ECO:0000256" key="10">
    <source>
        <dbReference type="SAM" id="Coils"/>
    </source>
</evidence>
<proteinExistence type="inferred from homology"/>
<keyword evidence="10" id="KW-0175">Coiled coil</keyword>
<evidence type="ECO:0000256" key="3">
    <source>
        <dbReference type="ARBA" id="ARBA00009071"/>
    </source>
</evidence>
<evidence type="ECO:0000256" key="2">
    <source>
        <dbReference type="ARBA" id="ARBA00004611"/>
    </source>
</evidence>
<evidence type="ECO:0000313" key="11">
    <source>
        <dbReference type="EMBL" id="CAG2060538.1"/>
    </source>
</evidence>
<keyword evidence="6" id="KW-0282">Flagellum</keyword>
<organism evidence="11 12">
    <name type="scientific">Timema podura</name>
    <name type="common">Walking stick</name>
    <dbReference type="NCBI Taxonomy" id="61482"/>
    <lineage>
        <taxon>Eukaryota</taxon>
        <taxon>Metazoa</taxon>
        <taxon>Ecdysozoa</taxon>
        <taxon>Arthropoda</taxon>
        <taxon>Hexapoda</taxon>
        <taxon>Insecta</taxon>
        <taxon>Pterygota</taxon>
        <taxon>Neoptera</taxon>
        <taxon>Polyneoptera</taxon>
        <taxon>Phasmatodea</taxon>
        <taxon>Timematodea</taxon>
        <taxon>Timematoidea</taxon>
        <taxon>Timematidae</taxon>
        <taxon>Timema</taxon>
    </lineage>
</organism>
<keyword evidence="8" id="KW-0206">Cytoskeleton</keyword>
<accession>A0ABN7P0C4</accession>
<keyword evidence="9" id="KW-0966">Cell projection</keyword>
<feature type="coiled-coil region" evidence="10">
    <location>
        <begin position="215"/>
        <end position="267"/>
    </location>
</feature>
<dbReference type="PANTHER" id="PTHR31598">
    <property type="entry name" value="IQ DOMAIN-CONTAINING PROTEIN D"/>
    <property type="match status" value="1"/>
</dbReference>
<dbReference type="InterPro" id="IPR042815">
    <property type="entry name" value="DRC10"/>
</dbReference>
<evidence type="ECO:0000256" key="9">
    <source>
        <dbReference type="ARBA" id="ARBA00023273"/>
    </source>
</evidence>
<sequence length="385" mass="45394">MRDKMSYKHKLKESGVEDSKVAGVDHLDLELAIETERILNVLDRTLSKLELVVCVPALLENEAQLLRPLLTPEELSFVMTSCERYPNTTRPQARQSTANLLWLDDTRSKERETAPSERKFTWRSSYFTEKTDKGSAHIVEAREDSNICSVVRLLYNKPSVRTLAREDLLDKISDPAASFLDYMRQLRTCLVERLAVSPAQERAREQELRRVWRRNERTKADIETLRARLETQRRDISMQLIAKNMLINKHEAKIEQVNYRKDGYKREQTQYDYCSEKRNTVHTLHCCEWTKSNESERSMISSWRNSEFRQEMLRADVEASNNRLEAMLVEHLAQEKELRGKRFKAETQLESWLHKYDTDIGERQAEIEEITAEYEEEQQQMTTLK</sequence>
<dbReference type="Proteomes" id="UP001153148">
    <property type="component" value="Unassembled WGS sequence"/>
</dbReference>